<gene>
    <name evidence="2" type="ORF">ACFQRB_05850</name>
</gene>
<dbReference type="RefSeq" id="WP_284014698.1">
    <property type="nucleotide sequence ID" value="NZ_CP126156.1"/>
</dbReference>
<evidence type="ECO:0000313" key="3">
    <source>
        <dbReference type="Proteomes" id="UP001596368"/>
    </source>
</evidence>
<comment type="caution">
    <text evidence="2">The sequence shown here is derived from an EMBL/GenBank/DDBJ whole genome shotgun (WGS) entry which is preliminary data.</text>
</comment>
<organism evidence="2 3">
    <name type="scientific">Halobaculum litoreum</name>
    <dbReference type="NCBI Taxonomy" id="3031998"/>
    <lineage>
        <taxon>Archaea</taxon>
        <taxon>Methanobacteriati</taxon>
        <taxon>Methanobacteriota</taxon>
        <taxon>Stenosarchaea group</taxon>
        <taxon>Halobacteria</taxon>
        <taxon>Halobacteriales</taxon>
        <taxon>Haloferacaceae</taxon>
        <taxon>Halobaculum</taxon>
    </lineage>
</organism>
<evidence type="ECO:0000313" key="2">
    <source>
        <dbReference type="EMBL" id="MFC7136217.1"/>
    </source>
</evidence>
<dbReference type="EMBL" id="JBHSZG010000001">
    <property type="protein sequence ID" value="MFC7136217.1"/>
    <property type="molecule type" value="Genomic_DNA"/>
</dbReference>
<dbReference type="Proteomes" id="UP001596368">
    <property type="component" value="Unassembled WGS sequence"/>
</dbReference>
<name>A0ABD5XSX4_9EURY</name>
<sequence length="86" mass="9613">MRELVGEDGVEFGVVAGVEQARRDDDRPAARAGDRAAVRRLAVDDGQPRRRGVEPRARRSRRPWSSGYDSRSTTRAPVPARRSVRT</sequence>
<dbReference type="GeneID" id="81122293"/>
<protein>
    <submittedName>
        <fullName evidence="2">Uncharacterized protein</fullName>
    </submittedName>
</protein>
<accession>A0ABD5XSX4</accession>
<evidence type="ECO:0000256" key="1">
    <source>
        <dbReference type="SAM" id="MobiDB-lite"/>
    </source>
</evidence>
<feature type="region of interest" description="Disordered" evidence="1">
    <location>
        <begin position="20"/>
        <end position="86"/>
    </location>
</feature>
<feature type="compositionally biased region" description="Basic and acidic residues" evidence="1">
    <location>
        <begin position="20"/>
        <end position="57"/>
    </location>
</feature>
<keyword evidence="3" id="KW-1185">Reference proteome</keyword>
<dbReference type="AlphaFoldDB" id="A0ABD5XSX4"/>
<reference evidence="2 3" key="1">
    <citation type="journal article" date="2019" name="Int. J. Syst. Evol. Microbiol.">
        <title>The Global Catalogue of Microorganisms (GCM) 10K type strain sequencing project: providing services to taxonomists for standard genome sequencing and annotation.</title>
        <authorList>
            <consortium name="The Broad Institute Genomics Platform"/>
            <consortium name="The Broad Institute Genome Sequencing Center for Infectious Disease"/>
            <person name="Wu L."/>
            <person name="Ma J."/>
        </authorList>
    </citation>
    <scope>NUCLEOTIDE SEQUENCE [LARGE SCALE GENOMIC DNA]</scope>
    <source>
        <strain evidence="2 3">DT92</strain>
    </source>
</reference>
<proteinExistence type="predicted"/>